<feature type="compositionally biased region" description="Low complexity" evidence="1">
    <location>
        <begin position="129"/>
        <end position="141"/>
    </location>
</feature>
<dbReference type="KEGG" id="ela:UCREL1_10951"/>
<feature type="region of interest" description="Disordered" evidence="1">
    <location>
        <begin position="32"/>
        <end position="61"/>
    </location>
</feature>
<dbReference type="InterPro" id="IPR039249">
    <property type="entry name" value="GPATCH11"/>
</dbReference>
<feature type="compositionally biased region" description="Basic residues" evidence="1">
    <location>
        <begin position="260"/>
        <end position="276"/>
    </location>
</feature>
<dbReference type="OrthoDB" id="786951at2759"/>
<dbReference type="STRING" id="1287681.M7SD87"/>
<dbReference type="SMART" id="SM01173">
    <property type="entry name" value="DUF4187"/>
    <property type="match status" value="1"/>
</dbReference>
<proteinExistence type="predicted"/>
<evidence type="ECO:0000313" key="4">
    <source>
        <dbReference type="Proteomes" id="UP000012174"/>
    </source>
</evidence>
<dbReference type="PANTHER" id="PTHR21032">
    <property type="entry name" value="G PATCH DOMAIN-CONTAINING PROTEIN 11"/>
    <property type="match status" value="1"/>
</dbReference>
<dbReference type="OMA" id="DYMNMVI"/>
<dbReference type="EMBL" id="KB707493">
    <property type="protein sequence ID" value="EMR62112.1"/>
    <property type="molecule type" value="Genomic_DNA"/>
</dbReference>
<organism evidence="3 4">
    <name type="scientific">Eutypa lata (strain UCR-EL1)</name>
    <name type="common">Grapevine dieback disease fungus</name>
    <name type="synonym">Eutypa armeniacae</name>
    <dbReference type="NCBI Taxonomy" id="1287681"/>
    <lineage>
        <taxon>Eukaryota</taxon>
        <taxon>Fungi</taxon>
        <taxon>Dikarya</taxon>
        <taxon>Ascomycota</taxon>
        <taxon>Pezizomycotina</taxon>
        <taxon>Sordariomycetes</taxon>
        <taxon>Xylariomycetidae</taxon>
        <taxon>Xylariales</taxon>
        <taxon>Diatrypaceae</taxon>
        <taxon>Eutypa</taxon>
    </lineage>
</organism>
<protein>
    <submittedName>
        <fullName evidence="3">Putative g-patch domain-containing protein</fullName>
    </submittedName>
</protein>
<evidence type="ECO:0000259" key="2">
    <source>
        <dbReference type="SMART" id="SM01173"/>
    </source>
</evidence>
<feature type="compositionally biased region" description="Polar residues" evidence="1">
    <location>
        <begin position="32"/>
        <end position="42"/>
    </location>
</feature>
<dbReference type="InterPro" id="IPR025239">
    <property type="entry name" value="DUF4187"/>
</dbReference>
<evidence type="ECO:0000256" key="1">
    <source>
        <dbReference type="SAM" id="MobiDB-lite"/>
    </source>
</evidence>
<sequence>MAPPPEEEEEDDYMNMTFGEDAPGLAAIATSTCSRGGETSLQRRQRLKREGEERGRVKSKAELAAEAAAAREEALSRSLLEGPRARKSKGLAMMAKMGFKAGDALGAETTTATATDTDTGDNGNGNGNGNITTTTTTTTTTEDARSREPIRLQMKEDRGGIGLDAERKRKINEAAAQQTKKVKVDENEYRERMRREREAGRLEGQFYGAMKVCERMDEEWAQEGRGKEGGGSGGGGEGADDVKIILEEEEEKSSGDEKGKKKRIKKNKKEKKKKALSTRQLKSIPVEWRGLVRKRQEAERDAHKIRYDLEQSSTARLLPTYADDFDGDEDDRKAMGKTDVEYAPVEEEDLEEADEELEAFNALEVGERLQRVVEYLRRAFHYCFWCKYHYPDVEMEGCPGATEEDHD</sequence>
<dbReference type="HOGENOM" id="CLU_046724_2_0_1"/>
<keyword evidence="4" id="KW-1185">Reference proteome</keyword>
<feature type="region of interest" description="Disordered" evidence="1">
    <location>
        <begin position="112"/>
        <end position="197"/>
    </location>
</feature>
<evidence type="ECO:0000313" key="3">
    <source>
        <dbReference type="EMBL" id="EMR62112.1"/>
    </source>
</evidence>
<feature type="region of interest" description="Disordered" evidence="1">
    <location>
        <begin position="219"/>
        <end position="278"/>
    </location>
</feature>
<dbReference type="Pfam" id="PF13821">
    <property type="entry name" value="DUF4187"/>
    <property type="match status" value="1"/>
</dbReference>
<dbReference type="eggNOG" id="KOG1994">
    <property type="taxonomic scope" value="Eukaryota"/>
</dbReference>
<feature type="compositionally biased region" description="Low complexity" evidence="1">
    <location>
        <begin position="112"/>
        <end position="121"/>
    </location>
</feature>
<name>M7SD87_EUTLA</name>
<dbReference type="Proteomes" id="UP000012174">
    <property type="component" value="Unassembled WGS sequence"/>
</dbReference>
<feature type="domain" description="DUF4187" evidence="2">
    <location>
        <begin position="354"/>
        <end position="406"/>
    </location>
</feature>
<gene>
    <name evidence="3" type="ORF">UCREL1_10951</name>
</gene>
<feature type="compositionally biased region" description="Basic and acidic residues" evidence="1">
    <location>
        <begin position="182"/>
        <end position="197"/>
    </location>
</feature>
<dbReference type="PANTHER" id="PTHR21032:SF0">
    <property type="entry name" value="G PATCH DOMAIN-CONTAINING PROTEIN 11"/>
    <property type="match status" value="1"/>
</dbReference>
<dbReference type="GO" id="GO:0000776">
    <property type="term" value="C:kinetochore"/>
    <property type="evidence" value="ECO:0007669"/>
    <property type="project" value="TreeGrafter"/>
</dbReference>
<dbReference type="AlphaFoldDB" id="M7SD87"/>
<reference evidence="4" key="1">
    <citation type="journal article" date="2013" name="Genome Announc.">
        <title>Draft genome sequence of the grapevine dieback fungus Eutypa lata UCR-EL1.</title>
        <authorList>
            <person name="Blanco-Ulate B."/>
            <person name="Rolshausen P.E."/>
            <person name="Cantu D."/>
        </authorList>
    </citation>
    <scope>NUCLEOTIDE SEQUENCE [LARGE SCALE GENOMIC DNA]</scope>
    <source>
        <strain evidence="4">UCR-EL1</strain>
    </source>
</reference>
<feature type="compositionally biased region" description="Basic and acidic residues" evidence="1">
    <location>
        <begin position="48"/>
        <end position="61"/>
    </location>
</feature>
<feature type="compositionally biased region" description="Basic and acidic residues" evidence="1">
    <location>
        <begin position="142"/>
        <end position="167"/>
    </location>
</feature>
<feature type="compositionally biased region" description="Basic and acidic residues" evidence="1">
    <location>
        <begin position="240"/>
        <end position="259"/>
    </location>
</feature>
<accession>M7SD87</accession>